<comment type="caution">
    <text evidence="2">The sequence shown here is derived from an EMBL/GenBank/DDBJ whole genome shotgun (WGS) entry which is preliminary data.</text>
</comment>
<accession>A0A4R5MK92</accession>
<dbReference type="SUPFAM" id="SSF52540">
    <property type="entry name" value="P-loop containing nucleoside triphosphate hydrolases"/>
    <property type="match status" value="1"/>
</dbReference>
<proteinExistence type="predicted"/>
<evidence type="ECO:0000313" key="3">
    <source>
        <dbReference type="Proteomes" id="UP000295668"/>
    </source>
</evidence>
<gene>
    <name evidence="2" type="ORF">EZJ43_10325</name>
</gene>
<name>A0A4R5MK92_9SPHI</name>
<evidence type="ECO:0000313" key="2">
    <source>
        <dbReference type="EMBL" id="TDG36070.1"/>
    </source>
</evidence>
<dbReference type="Gene3D" id="3.40.50.300">
    <property type="entry name" value="P-loop containing nucleotide triphosphate hydrolases"/>
    <property type="match status" value="1"/>
</dbReference>
<protein>
    <recommendedName>
        <fullName evidence="1">KAP NTPase domain-containing protein</fullName>
    </recommendedName>
</protein>
<dbReference type="EMBL" id="SJCY01000006">
    <property type="protein sequence ID" value="TDG36070.1"/>
    <property type="molecule type" value="Genomic_DNA"/>
</dbReference>
<dbReference type="Pfam" id="PF07693">
    <property type="entry name" value="KAP_NTPase"/>
    <property type="match status" value="1"/>
</dbReference>
<sequence length="1078" mass="123145">MVKQFSPSQNILLNNFDVADYIITPNTQDVFEVLINNFASGIRSINLIGAYGTGKSTFLNALNYHLNAENIFIDDKKWTKFKRFDFINLVGSYDSIIDNVAQAIGSTSNKTSVLVHELETLIQSANGQGHCLFFVIDEFGKFLEYASANGAEKELYFLQQIAELINNTENEAAFITTLHQDFSAYAASLNATQRNEWTKVKGRFKELTFNEPVEQLLLLSSKKIAATPNASQEENIVALINTIAQAKAFSLKDYFDQKIAKKIYPLDLLSGSILALGLQQYGQNERSLFTFLNTDSFYGLREFDQQRQNFYAVSNVYDYLNYNLYSYLNSKANIHYSKWAEIKNALERVEGEVEEKEHILYQTLIKTIGLLNIFSHAGAKLDEKFLVAYIELTGKLTGVADALLNLQRKNLLAYNKYSNRFFYSETTIVNIDDAIQEAGLEVSRANNIVSFLNGYLPLAPIAAKRAYYEKGTPRAFEYKITDAPYAASKPKGQVDGFINLIFNENIKESEIIEASTENDQAVLYAHFLRVTDIQHAIEEIEKAKIAKAKYPNDKIIQRELSAIEEIQKNLLNYYLYEGFYDIASVKWYYKGEIKNFNSSKDFNAFLSVITDEVYSLTPKFISELANKSKLSTPISGARKALIHALLNNETIDGLGIEGFPPQKSIYLSLLHQTGIHEETENGWALKEITDANLDHNRFIPLFNACNNFVGSTKGAKRSVADFYELLEQAPFKLKKGFLDFWIPIYLIMKTDDFALYGTNGFIPDIDAEVLELLVKNPQQYYIKAYDTDGIKVRLFNQYRDLLSLGEAQRTSNDAFIKTIIPFFKFYKDLKPYVKQTKNLSKKTIAVRRALTEATEPEKLFFEDFPSALNYDLVQLNNNPELLTNYSADLQESIRELRNAYDILLHKFEAIINGLWNEDYDFTSYTEKLKARYQKSLKQYLLLPYQKTFYDRLCSPLEDRGAWLSSVAQATVGKTLDQITDKEVENLQERFHSLIHELDNLNDMALQKVNLDEELIFKFELTTPGSILNHRIIRMSKTQDAQFQSLERGMSDLMGTTNKSTKIAILAKILKQVLDDEGK</sequence>
<dbReference type="InterPro" id="IPR027417">
    <property type="entry name" value="P-loop_NTPase"/>
</dbReference>
<reference evidence="2 3" key="1">
    <citation type="submission" date="2019-02" db="EMBL/GenBank/DDBJ databases">
        <title>Pedobacter sp. nov., a novel speices isolated from soil of pinguins habitat in Antarcitica.</title>
        <authorList>
            <person name="He R.-H."/>
        </authorList>
    </citation>
    <scope>NUCLEOTIDE SEQUENCE [LARGE SCALE GENOMIC DNA]</scope>
    <source>
        <strain evidence="2 3">E01020</strain>
    </source>
</reference>
<dbReference type="AlphaFoldDB" id="A0A4R5MK92"/>
<dbReference type="RefSeq" id="WP_133262633.1">
    <property type="nucleotide sequence ID" value="NZ_SJCY01000006.1"/>
</dbReference>
<keyword evidence="3" id="KW-1185">Reference proteome</keyword>
<feature type="domain" description="KAP NTPase" evidence="1">
    <location>
        <begin position="40"/>
        <end position="158"/>
    </location>
</feature>
<organism evidence="2 3">
    <name type="scientific">Pedobacter changchengzhani</name>
    <dbReference type="NCBI Taxonomy" id="2529274"/>
    <lineage>
        <taxon>Bacteria</taxon>
        <taxon>Pseudomonadati</taxon>
        <taxon>Bacteroidota</taxon>
        <taxon>Sphingobacteriia</taxon>
        <taxon>Sphingobacteriales</taxon>
        <taxon>Sphingobacteriaceae</taxon>
        <taxon>Pedobacter</taxon>
    </lineage>
</organism>
<dbReference type="InterPro" id="IPR011646">
    <property type="entry name" value="KAP_P-loop"/>
</dbReference>
<dbReference type="Proteomes" id="UP000295668">
    <property type="component" value="Unassembled WGS sequence"/>
</dbReference>
<dbReference type="OrthoDB" id="856045at2"/>
<evidence type="ECO:0000259" key="1">
    <source>
        <dbReference type="Pfam" id="PF07693"/>
    </source>
</evidence>